<dbReference type="EMBL" id="JABFUD020000025">
    <property type="protein sequence ID" value="KAI5059488.1"/>
    <property type="molecule type" value="Genomic_DNA"/>
</dbReference>
<keyword evidence="2" id="KW-1185">Reference proteome</keyword>
<dbReference type="OrthoDB" id="249099at2759"/>
<reference evidence="1" key="1">
    <citation type="submission" date="2021-01" db="EMBL/GenBank/DDBJ databases">
        <title>Adiantum capillus-veneris genome.</title>
        <authorList>
            <person name="Fang Y."/>
            <person name="Liao Q."/>
        </authorList>
    </citation>
    <scope>NUCLEOTIDE SEQUENCE</scope>
    <source>
        <strain evidence="1">H3</strain>
        <tissue evidence="1">Leaf</tissue>
    </source>
</reference>
<sequence>MLSKKLSGCAVSDYWHFDLGHREKPLENEPLAGLEPSSVLGVLIVDTLADFLPRRKSTGVHRVARLSKKLPGCAVSDCWHFDLGHREKPLENEPLDGLELSSVLGVLIVDTLVEFLPRRKSTGVHRVASQRLLRKDVVLGTVLVDMYVKCANWRMSRLLAGMPHSWL</sequence>
<accession>A0A9D4U165</accession>
<organism evidence="1 2">
    <name type="scientific">Adiantum capillus-veneris</name>
    <name type="common">Maidenhair fern</name>
    <dbReference type="NCBI Taxonomy" id="13818"/>
    <lineage>
        <taxon>Eukaryota</taxon>
        <taxon>Viridiplantae</taxon>
        <taxon>Streptophyta</taxon>
        <taxon>Embryophyta</taxon>
        <taxon>Tracheophyta</taxon>
        <taxon>Polypodiopsida</taxon>
        <taxon>Polypodiidae</taxon>
        <taxon>Polypodiales</taxon>
        <taxon>Pteridineae</taxon>
        <taxon>Pteridaceae</taxon>
        <taxon>Vittarioideae</taxon>
        <taxon>Adiantum</taxon>
    </lineage>
</organism>
<name>A0A9D4U165_ADICA</name>
<evidence type="ECO:0000313" key="1">
    <source>
        <dbReference type="EMBL" id="KAI5059488.1"/>
    </source>
</evidence>
<evidence type="ECO:0000313" key="2">
    <source>
        <dbReference type="Proteomes" id="UP000886520"/>
    </source>
</evidence>
<proteinExistence type="predicted"/>
<dbReference type="Proteomes" id="UP000886520">
    <property type="component" value="Chromosome 25"/>
</dbReference>
<comment type="caution">
    <text evidence="1">The sequence shown here is derived from an EMBL/GenBank/DDBJ whole genome shotgun (WGS) entry which is preliminary data.</text>
</comment>
<gene>
    <name evidence="1" type="ORF">GOP47_0025807</name>
</gene>
<protein>
    <submittedName>
        <fullName evidence="1">Uncharacterized protein</fullName>
    </submittedName>
</protein>
<dbReference type="AlphaFoldDB" id="A0A9D4U165"/>